<name>A0A921R0U3_SORBI</name>
<organism evidence="2 3">
    <name type="scientific">Sorghum bicolor</name>
    <name type="common">Sorghum</name>
    <name type="synonym">Sorghum vulgare</name>
    <dbReference type="NCBI Taxonomy" id="4558"/>
    <lineage>
        <taxon>Eukaryota</taxon>
        <taxon>Viridiplantae</taxon>
        <taxon>Streptophyta</taxon>
        <taxon>Embryophyta</taxon>
        <taxon>Tracheophyta</taxon>
        <taxon>Spermatophyta</taxon>
        <taxon>Magnoliopsida</taxon>
        <taxon>Liliopsida</taxon>
        <taxon>Poales</taxon>
        <taxon>Poaceae</taxon>
        <taxon>PACMAD clade</taxon>
        <taxon>Panicoideae</taxon>
        <taxon>Andropogonodae</taxon>
        <taxon>Andropogoneae</taxon>
        <taxon>Sorghinae</taxon>
        <taxon>Sorghum</taxon>
    </lineage>
</organism>
<comment type="caution">
    <text evidence="2">The sequence shown here is derived from an EMBL/GenBank/DDBJ whole genome shotgun (WGS) entry which is preliminary data.</text>
</comment>
<dbReference type="Proteomes" id="UP000807115">
    <property type="component" value="Chromosome 4"/>
</dbReference>
<sequence length="64" mass="8059">MSFLPYLILFELCLKVTEWRVFYRPARLFHKICSVGRKMLICYERKKYCWLAVKFWLMRSRRSF</sequence>
<proteinExistence type="predicted"/>
<evidence type="ECO:0000313" key="3">
    <source>
        <dbReference type="Proteomes" id="UP000807115"/>
    </source>
</evidence>
<gene>
    <name evidence="2" type="ORF">BDA96_04G059300</name>
</gene>
<feature type="chain" id="PRO_5037713730" evidence="1">
    <location>
        <begin position="20"/>
        <end position="64"/>
    </location>
</feature>
<reference evidence="2" key="1">
    <citation type="journal article" date="2019" name="BMC Genomics">
        <title>A new reference genome for Sorghum bicolor reveals high levels of sequence similarity between sweet and grain genotypes: implications for the genetics of sugar metabolism.</title>
        <authorList>
            <person name="Cooper E.A."/>
            <person name="Brenton Z.W."/>
            <person name="Flinn B.S."/>
            <person name="Jenkins J."/>
            <person name="Shu S."/>
            <person name="Flowers D."/>
            <person name="Luo F."/>
            <person name="Wang Y."/>
            <person name="Xia P."/>
            <person name="Barry K."/>
            <person name="Daum C."/>
            <person name="Lipzen A."/>
            <person name="Yoshinaga Y."/>
            <person name="Schmutz J."/>
            <person name="Saski C."/>
            <person name="Vermerris W."/>
            <person name="Kresovich S."/>
        </authorList>
    </citation>
    <scope>NUCLEOTIDE SEQUENCE</scope>
</reference>
<evidence type="ECO:0000256" key="1">
    <source>
        <dbReference type="SAM" id="SignalP"/>
    </source>
</evidence>
<accession>A0A921R0U3</accession>
<dbReference type="EMBL" id="CM027683">
    <property type="protein sequence ID" value="KAG0531869.1"/>
    <property type="molecule type" value="Genomic_DNA"/>
</dbReference>
<dbReference type="AlphaFoldDB" id="A0A921R0U3"/>
<feature type="signal peptide" evidence="1">
    <location>
        <begin position="1"/>
        <end position="19"/>
    </location>
</feature>
<reference evidence="2" key="2">
    <citation type="submission" date="2020-10" db="EMBL/GenBank/DDBJ databases">
        <authorList>
            <person name="Cooper E.A."/>
            <person name="Brenton Z.W."/>
            <person name="Flinn B.S."/>
            <person name="Jenkins J."/>
            <person name="Shu S."/>
            <person name="Flowers D."/>
            <person name="Luo F."/>
            <person name="Wang Y."/>
            <person name="Xia P."/>
            <person name="Barry K."/>
            <person name="Daum C."/>
            <person name="Lipzen A."/>
            <person name="Yoshinaga Y."/>
            <person name="Schmutz J."/>
            <person name="Saski C."/>
            <person name="Vermerris W."/>
            <person name="Kresovich S."/>
        </authorList>
    </citation>
    <scope>NUCLEOTIDE SEQUENCE</scope>
</reference>
<evidence type="ECO:0000313" key="2">
    <source>
        <dbReference type="EMBL" id="KAG0531869.1"/>
    </source>
</evidence>
<keyword evidence="1" id="KW-0732">Signal</keyword>
<protein>
    <submittedName>
        <fullName evidence="2">Uncharacterized protein</fullName>
    </submittedName>
</protein>